<keyword evidence="3" id="KW-1185">Reference proteome</keyword>
<dbReference type="EMBL" id="BTRK01000005">
    <property type="protein sequence ID" value="GMR54634.1"/>
    <property type="molecule type" value="Genomic_DNA"/>
</dbReference>
<dbReference type="InterPro" id="IPR008974">
    <property type="entry name" value="TRAF-like"/>
</dbReference>
<dbReference type="Proteomes" id="UP001328107">
    <property type="component" value="Unassembled WGS sequence"/>
</dbReference>
<name>A0AAN5D1G9_9BILA</name>
<feature type="non-terminal residue" evidence="2">
    <location>
        <position position="93"/>
    </location>
</feature>
<protein>
    <recommendedName>
        <fullName evidence="1">MATH domain-containing protein</fullName>
    </recommendedName>
</protein>
<feature type="domain" description="MATH" evidence="1">
    <location>
        <begin position="3"/>
        <end position="89"/>
    </location>
</feature>
<evidence type="ECO:0000313" key="3">
    <source>
        <dbReference type="Proteomes" id="UP001328107"/>
    </source>
</evidence>
<proteinExistence type="predicted"/>
<reference evidence="3" key="1">
    <citation type="submission" date="2022-10" db="EMBL/GenBank/DDBJ databases">
        <title>Genome assembly of Pristionchus species.</title>
        <authorList>
            <person name="Yoshida K."/>
            <person name="Sommer R.J."/>
        </authorList>
    </citation>
    <scope>NUCLEOTIDE SEQUENCE [LARGE SCALE GENOMIC DNA]</scope>
    <source>
        <strain evidence="3">RS5460</strain>
    </source>
</reference>
<dbReference type="Pfam" id="PF00917">
    <property type="entry name" value="MATH"/>
    <property type="match status" value="1"/>
</dbReference>
<accession>A0AAN5D1G9</accession>
<dbReference type="CDD" id="cd00121">
    <property type="entry name" value="MATH"/>
    <property type="match status" value="1"/>
</dbReference>
<sequence length="93" mass="10702">GIYSPTVEILGLPWNLDVKKVLSTPSLGVFLYHRISDSDIWSIDVSAEFILINTDEVKNIQKKFDRPVTFNHKTSVQGFSDFCEWKNVLDEQK</sequence>
<evidence type="ECO:0000259" key="1">
    <source>
        <dbReference type="Pfam" id="PF00917"/>
    </source>
</evidence>
<feature type="non-terminal residue" evidence="2">
    <location>
        <position position="1"/>
    </location>
</feature>
<dbReference type="SUPFAM" id="SSF49599">
    <property type="entry name" value="TRAF domain-like"/>
    <property type="match status" value="1"/>
</dbReference>
<dbReference type="InterPro" id="IPR002083">
    <property type="entry name" value="MATH/TRAF_dom"/>
</dbReference>
<dbReference type="Gene3D" id="2.60.210.10">
    <property type="entry name" value="Apoptosis, Tumor Necrosis Factor Receptor Associated Protein 2, Chain A"/>
    <property type="match status" value="1"/>
</dbReference>
<gene>
    <name evidence="2" type="ORF">PMAYCL1PPCAC_24829</name>
</gene>
<comment type="caution">
    <text evidence="2">The sequence shown here is derived from an EMBL/GenBank/DDBJ whole genome shotgun (WGS) entry which is preliminary data.</text>
</comment>
<dbReference type="AlphaFoldDB" id="A0AAN5D1G9"/>
<organism evidence="2 3">
    <name type="scientific">Pristionchus mayeri</name>
    <dbReference type="NCBI Taxonomy" id="1317129"/>
    <lineage>
        <taxon>Eukaryota</taxon>
        <taxon>Metazoa</taxon>
        <taxon>Ecdysozoa</taxon>
        <taxon>Nematoda</taxon>
        <taxon>Chromadorea</taxon>
        <taxon>Rhabditida</taxon>
        <taxon>Rhabditina</taxon>
        <taxon>Diplogasteromorpha</taxon>
        <taxon>Diplogasteroidea</taxon>
        <taxon>Neodiplogasteridae</taxon>
        <taxon>Pristionchus</taxon>
    </lineage>
</organism>
<evidence type="ECO:0000313" key="2">
    <source>
        <dbReference type="EMBL" id="GMR54634.1"/>
    </source>
</evidence>